<name>A0A8H3IV68_9LECA</name>
<protein>
    <submittedName>
        <fullName evidence="2">Uncharacterized protein</fullName>
    </submittedName>
</protein>
<gene>
    <name evidence="2" type="ORF">HETSPECPRED_006725</name>
</gene>
<dbReference type="Proteomes" id="UP000664521">
    <property type="component" value="Unassembled WGS sequence"/>
</dbReference>
<keyword evidence="3" id="KW-1185">Reference proteome</keyword>
<feature type="compositionally biased region" description="Low complexity" evidence="1">
    <location>
        <begin position="13"/>
        <end position="23"/>
    </location>
</feature>
<feature type="compositionally biased region" description="Polar residues" evidence="1">
    <location>
        <begin position="1"/>
        <end position="12"/>
    </location>
</feature>
<dbReference type="AlphaFoldDB" id="A0A8H3IV68"/>
<evidence type="ECO:0000256" key="1">
    <source>
        <dbReference type="SAM" id="MobiDB-lite"/>
    </source>
</evidence>
<reference evidence="2" key="1">
    <citation type="submission" date="2021-03" db="EMBL/GenBank/DDBJ databases">
        <authorList>
            <person name="Tagirdzhanova G."/>
        </authorList>
    </citation>
    <scope>NUCLEOTIDE SEQUENCE</scope>
</reference>
<accession>A0A8H3IV68</accession>
<evidence type="ECO:0000313" key="2">
    <source>
        <dbReference type="EMBL" id="CAF9927999.1"/>
    </source>
</evidence>
<evidence type="ECO:0000313" key="3">
    <source>
        <dbReference type="Proteomes" id="UP000664521"/>
    </source>
</evidence>
<dbReference type="EMBL" id="CAJPDS010000046">
    <property type="protein sequence ID" value="CAF9927999.1"/>
    <property type="molecule type" value="Genomic_DNA"/>
</dbReference>
<organism evidence="2 3">
    <name type="scientific">Heterodermia speciosa</name>
    <dbReference type="NCBI Taxonomy" id="116794"/>
    <lineage>
        <taxon>Eukaryota</taxon>
        <taxon>Fungi</taxon>
        <taxon>Dikarya</taxon>
        <taxon>Ascomycota</taxon>
        <taxon>Pezizomycotina</taxon>
        <taxon>Lecanoromycetes</taxon>
        <taxon>OSLEUM clade</taxon>
        <taxon>Lecanoromycetidae</taxon>
        <taxon>Caliciales</taxon>
        <taxon>Physciaceae</taxon>
        <taxon>Heterodermia</taxon>
    </lineage>
</organism>
<comment type="caution">
    <text evidence="2">The sequence shown here is derived from an EMBL/GenBank/DDBJ whole genome shotgun (WGS) entry which is preliminary data.</text>
</comment>
<feature type="region of interest" description="Disordered" evidence="1">
    <location>
        <begin position="1"/>
        <end position="29"/>
    </location>
</feature>
<proteinExistence type="predicted"/>
<sequence>MEELLSASSRRCSSGVNNSSNNGPPIPPITCRRQNPTAIALTSIIDPFGKSSVSHPIAVVVSFSTQVSHLILT</sequence>